<feature type="binding site" evidence="7">
    <location>
        <position position="196"/>
    </location>
    <ligand>
        <name>Mn(2+)</name>
        <dbReference type="ChEBI" id="CHEBI:29035"/>
    </ligand>
</feature>
<dbReference type="InterPro" id="IPR050265">
    <property type="entry name" value="Fe/Mn_Superoxide_Dismutase"/>
</dbReference>
<dbReference type="HOGENOM" id="CLU_031625_2_2_11"/>
<comment type="caution">
    <text evidence="11">The sequence shown here is derived from an EMBL/GenBank/DDBJ whole genome shotgun (WGS) entry which is preliminary data.</text>
</comment>
<evidence type="ECO:0000256" key="7">
    <source>
        <dbReference type="PIRSR" id="PIRSR000349-1"/>
    </source>
</evidence>
<gene>
    <name evidence="11" type="ORF">HMPREF9997_02389</name>
</gene>
<feature type="domain" description="Manganese/iron superoxide dismutase N-terminal" evidence="9">
    <location>
        <begin position="35"/>
        <end position="116"/>
    </location>
</feature>
<evidence type="ECO:0000259" key="10">
    <source>
        <dbReference type="Pfam" id="PF02777"/>
    </source>
</evidence>
<feature type="domain" description="Manganese/iron superoxide dismutase C-terminal" evidence="10">
    <location>
        <begin position="123"/>
        <end position="225"/>
    </location>
</feature>
<dbReference type="EC" id="1.15.1.1" evidence="3 8"/>
<evidence type="ECO:0000313" key="12">
    <source>
        <dbReference type="Proteomes" id="UP000010445"/>
    </source>
</evidence>
<dbReference type="InterPro" id="IPR036314">
    <property type="entry name" value="SOD_C_sf"/>
</dbReference>
<dbReference type="FunFam" id="3.55.40.20:FF:000004">
    <property type="entry name" value="Superoxide dismutase [Fe]"/>
    <property type="match status" value="1"/>
</dbReference>
<comment type="similarity">
    <text evidence="2 8">Belongs to the iron/manganese superoxide dismutase family.</text>
</comment>
<sequence length="231" mass="25917">MLSPFRYAYVAKMNYSLIMVRRLYTQTKGEAMAVYELPELDYPYDALEPHIAAEIMELHHSKHHQNYVNGANAALEKLQEAREKGYIGTAVTALSKDLAFNLGGHTNHSIFWKNLSPNGGGEPTGALAEAINHDFGSFDKFKEHFNAAALGLQGSGWAVLAYDKIGQRLVIEQMTDQQGNLSIDLVPLLLLDMWEHAFYLQYKNVKADYVNAVWNVFNWDDVAARYAAATS</sequence>
<evidence type="ECO:0000256" key="3">
    <source>
        <dbReference type="ARBA" id="ARBA00012682"/>
    </source>
</evidence>
<dbReference type="PRINTS" id="PR01703">
    <property type="entry name" value="MNSODISMTASE"/>
</dbReference>
<dbReference type="Gene3D" id="3.55.40.20">
    <property type="entry name" value="Iron/manganese superoxide dismutase, C-terminal domain"/>
    <property type="match status" value="1"/>
</dbReference>
<dbReference type="InterPro" id="IPR036324">
    <property type="entry name" value="Mn/Fe_SOD_N_sf"/>
</dbReference>
<evidence type="ECO:0000256" key="6">
    <source>
        <dbReference type="ARBA" id="ARBA00049204"/>
    </source>
</evidence>
<dbReference type="SUPFAM" id="SSF46609">
    <property type="entry name" value="Fe,Mn superoxide dismutase (SOD), N-terminal domain"/>
    <property type="match status" value="1"/>
</dbReference>
<dbReference type="PANTHER" id="PTHR11404:SF6">
    <property type="entry name" value="SUPEROXIDE DISMUTASE [MN], MITOCHONDRIAL"/>
    <property type="match status" value="1"/>
</dbReference>
<dbReference type="Gene3D" id="1.10.287.990">
    <property type="entry name" value="Fe,Mn superoxide dismutase (SOD) domain"/>
    <property type="match status" value="1"/>
</dbReference>
<dbReference type="InterPro" id="IPR019833">
    <property type="entry name" value="Mn/Fe_SOD_BS"/>
</dbReference>
<protein>
    <recommendedName>
        <fullName evidence="3 8">Superoxide dismutase</fullName>
        <ecNumber evidence="3 8">1.15.1.1</ecNumber>
    </recommendedName>
</protein>
<keyword evidence="5 8" id="KW-0560">Oxidoreductase</keyword>
<dbReference type="Proteomes" id="UP000010445">
    <property type="component" value="Unassembled WGS sequence"/>
</dbReference>
<dbReference type="PANTHER" id="PTHR11404">
    <property type="entry name" value="SUPEROXIDE DISMUTASE 2"/>
    <property type="match status" value="1"/>
</dbReference>
<organism evidence="11 12">
    <name type="scientific">Corynebacterium durum F0235</name>
    <dbReference type="NCBI Taxonomy" id="1035195"/>
    <lineage>
        <taxon>Bacteria</taxon>
        <taxon>Bacillati</taxon>
        <taxon>Actinomycetota</taxon>
        <taxon>Actinomycetes</taxon>
        <taxon>Mycobacteriales</taxon>
        <taxon>Corynebacteriaceae</taxon>
        <taxon>Corynebacterium</taxon>
    </lineage>
</organism>
<name>L1MAP9_9CORY</name>
<dbReference type="PROSITE" id="PS00088">
    <property type="entry name" value="SOD_MN"/>
    <property type="match status" value="1"/>
</dbReference>
<dbReference type="PATRIC" id="fig|1035195.3.peg.2133"/>
<dbReference type="InterPro" id="IPR001189">
    <property type="entry name" value="Mn/Fe_SOD"/>
</dbReference>
<dbReference type="GO" id="GO:0046872">
    <property type="term" value="F:metal ion binding"/>
    <property type="evidence" value="ECO:0007669"/>
    <property type="project" value="UniProtKB-KW"/>
</dbReference>
<dbReference type="EMBL" id="AMEM01000040">
    <property type="protein sequence ID" value="EKX88026.1"/>
    <property type="molecule type" value="Genomic_DNA"/>
</dbReference>
<comment type="function">
    <text evidence="8">Destroys radicals which are normally produced within the cells and which are toxic to biological systems.</text>
</comment>
<evidence type="ECO:0000313" key="11">
    <source>
        <dbReference type="EMBL" id="EKX88026.1"/>
    </source>
</evidence>
<feature type="binding site" evidence="7">
    <location>
        <position position="108"/>
    </location>
    <ligand>
        <name>Mn(2+)</name>
        <dbReference type="ChEBI" id="CHEBI:29035"/>
    </ligand>
</feature>
<reference evidence="11 12" key="1">
    <citation type="submission" date="2012-05" db="EMBL/GenBank/DDBJ databases">
        <authorList>
            <person name="Weinstock G."/>
            <person name="Sodergren E."/>
            <person name="Lobos E.A."/>
            <person name="Fulton L."/>
            <person name="Fulton R."/>
            <person name="Courtney L."/>
            <person name="Fronick C."/>
            <person name="O'Laughlin M."/>
            <person name="Godfrey J."/>
            <person name="Wilson R.M."/>
            <person name="Miner T."/>
            <person name="Farmer C."/>
            <person name="Delehaunty K."/>
            <person name="Cordes M."/>
            <person name="Minx P."/>
            <person name="Tomlinson C."/>
            <person name="Chen J."/>
            <person name="Wollam A."/>
            <person name="Pepin K.H."/>
            <person name="Bhonagiri V."/>
            <person name="Zhang X."/>
            <person name="Suruliraj S."/>
            <person name="Warren W."/>
            <person name="Mitreva M."/>
            <person name="Mardis E.R."/>
            <person name="Wilson R.K."/>
        </authorList>
    </citation>
    <scope>NUCLEOTIDE SEQUENCE [LARGE SCALE GENOMIC DNA]</scope>
    <source>
        <strain evidence="11 12">F0235</strain>
    </source>
</reference>
<evidence type="ECO:0000256" key="5">
    <source>
        <dbReference type="ARBA" id="ARBA00023002"/>
    </source>
</evidence>
<comment type="function">
    <text evidence="1">Destroys superoxide anion radicals which are normally produced within the cells and which are toxic to biological systems.</text>
</comment>
<dbReference type="AlphaFoldDB" id="L1MAP9"/>
<evidence type="ECO:0000256" key="8">
    <source>
        <dbReference type="RuleBase" id="RU000414"/>
    </source>
</evidence>
<dbReference type="Pfam" id="PF00081">
    <property type="entry name" value="Sod_Fe_N"/>
    <property type="match status" value="1"/>
</dbReference>
<dbReference type="InterPro" id="IPR019831">
    <property type="entry name" value="Mn/Fe_SOD_N"/>
</dbReference>
<feature type="binding site" evidence="7">
    <location>
        <position position="59"/>
    </location>
    <ligand>
        <name>Mn(2+)</name>
        <dbReference type="ChEBI" id="CHEBI:29035"/>
    </ligand>
</feature>
<evidence type="ECO:0000256" key="1">
    <source>
        <dbReference type="ARBA" id="ARBA00002170"/>
    </source>
</evidence>
<dbReference type="FunFam" id="1.10.287.990:FF:000001">
    <property type="entry name" value="Superoxide dismutase"/>
    <property type="match status" value="1"/>
</dbReference>
<comment type="catalytic activity">
    <reaction evidence="6 8">
        <text>2 superoxide + 2 H(+) = H2O2 + O2</text>
        <dbReference type="Rhea" id="RHEA:20696"/>
        <dbReference type="ChEBI" id="CHEBI:15378"/>
        <dbReference type="ChEBI" id="CHEBI:15379"/>
        <dbReference type="ChEBI" id="CHEBI:16240"/>
        <dbReference type="ChEBI" id="CHEBI:18421"/>
        <dbReference type="EC" id="1.15.1.1"/>
    </reaction>
</comment>
<proteinExistence type="inferred from homology"/>
<keyword evidence="4 7" id="KW-0479">Metal-binding</keyword>
<dbReference type="InterPro" id="IPR019832">
    <property type="entry name" value="Mn/Fe_SOD_C"/>
</dbReference>
<dbReference type="eggNOG" id="COG0605">
    <property type="taxonomic scope" value="Bacteria"/>
</dbReference>
<dbReference type="STRING" id="1035195.HMPREF9997_02389"/>
<evidence type="ECO:0000256" key="4">
    <source>
        <dbReference type="ARBA" id="ARBA00022723"/>
    </source>
</evidence>
<dbReference type="SUPFAM" id="SSF54719">
    <property type="entry name" value="Fe,Mn superoxide dismutase (SOD), C-terminal domain"/>
    <property type="match status" value="1"/>
</dbReference>
<evidence type="ECO:0000259" key="9">
    <source>
        <dbReference type="Pfam" id="PF00081"/>
    </source>
</evidence>
<dbReference type="GO" id="GO:0004784">
    <property type="term" value="F:superoxide dismutase activity"/>
    <property type="evidence" value="ECO:0007669"/>
    <property type="project" value="UniProtKB-EC"/>
</dbReference>
<keyword evidence="12" id="KW-1185">Reference proteome</keyword>
<evidence type="ECO:0000256" key="2">
    <source>
        <dbReference type="ARBA" id="ARBA00008714"/>
    </source>
</evidence>
<dbReference type="Pfam" id="PF02777">
    <property type="entry name" value="Sod_Fe_C"/>
    <property type="match status" value="1"/>
</dbReference>
<dbReference type="PIRSF" id="PIRSF000349">
    <property type="entry name" value="SODismutase"/>
    <property type="match status" value="1"/>
</dbReference>
<accession>L1MAP9</accession>
<feature type="binding site" evidence="7">
    <location>
        <position position="192"/>
    </location>
    <ligand>
        <name>Mn(2+)</name>
        <dbReference type="ChEBI" id="CHEBI:29035"/>
    </ligand>
</feature>